<evidence type="ECO:0000313" key="16">
    <source>
        <dbReference type="Proteomes" id="UP000269669"/>
    </source>
</evidence>
<comment type="pathway">
    <text evidence="1 11">Lipid metabolism; fatty acid biosynthesis.</text>
</comment>
<dbReference type="UniPathway" id="UPA00094"/>
<dbReference type="PROSITE" id="PS52004">
    <property type="entry name" value="KS3_2"/>
    <property type="match status" value="1"/>
</dbReference>
<keyword evidence="10 11" id="KW-0012">Acyltransferase</keyword>
<dbReference type="CDD" id="cd00834">
    <property type="entry name" value="KAS_I_II"/>
    <property type="match status" value="1"/>
</dbReference>
<dbReference type="Pfam" id="PF02801">
    <property type="entry name" value="Ketoacyl-synt_C"/>
    <property type="match status" value="1"/>
</dbReference>
<dbReference type="PANTHER" id="PTHR11712:SF336">
    <property type="entry name" value="3-OXOACYL-[ACYL-CARRIER-PROTEIN] SYNTHASE, MITOCHONDRIAL"/>
    <property type="match status" value="1"/>
</dbReference>
<evidence type="ECO:0000256" key="9">
    <source>
        <dbReference type="ARBA" id="ARBA00023160"/>
    </source>
</evidence>
<protein>
    <recommendedName>
        <fullName evidence="4 11">3-oxoacyl-[acyl-carrier-protein] synthase 2</fullName>
        <ecNumber evidence="3 11">2.3.1.179</ecNumber>
    </recommendedName>
</protein>
<organism evidence="15 16">
    <name type="scientific">Edaphobacter aggregans</name>
    <dbReference type="NCBI Taxonomy" id="570835"/>
    <lineage>
        <taxon>Bacteria</taxon>
        <taxon>Pseudomonadati</taxon>
        <taxon>Acidobacteriota</taxon>
        <taxon>Terriglobia</taxon>
        <taxon>Terriglobales</taxon>
        <taxon>Acidobacteriaceae</taxon>
        <taxon>Edaphobacter</taxon>
    </lineage>
</organism>
<sequence>MEQRRVVVTGLGLICGVGKTVPEVWEGLLAGKSGMAEIKAFDLTGHPVRFAAEVKDFDPLQFIDKKEARKMGRFIHFAIAAADEAMKHSGLQVTPEIADRFGVHIGSGIGGFDVIEREHSAMLAGGPRKISPFFIPGSIVNLAAGHVSIRYNAKGPNEATATACTSSAHSIGDAFRIIQRGDADAMIAGGTEAAITPMGVGGFAAMKALSTRNEDPEHACRPFDKDRDGFVVGEGAGILIMEELEFAKARGAHILAEVIGYGMSADAFHMTGMAPEGEGCFRAMNAAIKVAGISPDQIDYVNAHATSTPLGDALESQAIENVFGERAKNGTLLVSSTKSMTGHLLGGAGGLEAGITIQAMLTQTAPPTMNIVELDPACRLNYVPNKPQAAKIDYALSNSFGFGGTNGSLIFKRWTE</sequence>
<dbReference type="InterPro" id="IPR014031">
    <property type="entry name" value="Ketoacyl_synth_C"/>
</dbReference>
<dbReference type="AlphaFoldDB" id="A0A3R9NU51"/>
<dbReference type="SUPFAM" id="SSF53901">
    <property type="entry name" value="Thiolase-like"/>
    <property type="match status" value="2"/>
</dbReference>
<dbReference type="EC" id="2.3.1.179" evidence="3 11"/>
<dbReference type="InterPro" id="IPR017568">
    <property type="entry name" value="3-oxoacyl-ACP_synth-2"/>
</dbReference>
<feature type="domain" description="Ketosynthase family 3 (KS3)" evidence="14">
    <location>
        <begin position="3"/>
        <end position="413"/>
    </location>
</feature>
<dbReference type="InterPro" id="IPR018201">
    <property type="entry name" value="Ketoacyl_synth_AS"/>
</dbReference>
<dbReference type="NCBIfam" id="NF004970">
    <property type="entry name" value="PRK06333.1"/>
    <property type="match status" value="1"/>
</dbReference>
<keyword evidence="16" id="KW-1185">Reference proteome</keyword>
<evidence type="ECO:0000256" key="3">
    <source>
        <dbReference type="ARBA" id="ARBA00012356"/>
    </source>
</evidence>
<dbReference type="PROSITE" id="PS00606">
    <property type="entry name" value="KS3_1"/>
    <property type="match status" value="1"/>
</dbReference>
<dbReference type="GO" id="GO:0004315">
    <property type="term" value="F:3-oxoacyl-[acyl-carrier-protein] synthase activity"/>
    <property type="evidence" value="ECO:0007669"/>
    <property type="project" value="UniProtKB-UniRule"/>
</dbReference>
<evidence type="ECO:0000256" key="8">
    <source>
        <dbReference type="ARBA" id="ARBA00023098"/>
    </source>
</evidence>
<evidence type="ECO:0000313" key="15">
    <source>
        <dbReference type="EMBL" id="RSL16881.1"/>
    </source>
</evidence>
<dbReference type="RefSeq" id="WP_125485436.1">
    <property type="nucleotide sequence ID" value="NZ_RSDW01000001.1"/>
</dbReference>
<dbReference type="GO" id="GO:0005829">
    <property type="term" value="C:cytosol"/>
    <property type="evidence" value="ECO:0007669"/>
    <property type="project" value="TreeGrafter"/>
</dbReference>
<dbReference type="GO" id="GO:0006633">
    <property type="term" value="P:fatty acid biosynthetic process"/>
    <property type="evidence" value="ECO:0007669"/>
    <property type="project" value="UniProtKB-UniRule"/>
</dbReference>
<reference evidence="15 16" key="1">
    <citation type="submission" date="2018-12" db="EMBL/GenBank/DDBJ databases">
        <title>Sequencing of bacterial isolates from soil warming experiment in Harvard Forest, Massachusetts, USA.</title>
        <authorList>
            <person name="Deangelis K."/>
        </authorList>
    </citation>
    <scope>NUCLEOTIDE SEQUENCE [LARGE SCALE GENOMIC DNA]</scope>
    <source>
        <strain evidence="15 16">EB153</strain>
    </source>
</reference>
<accession>A0A3R9NU51</accession>
<keyword evidence="9 11" id="KW-0275">Fatty acid biosynthesis</keyword>
<dbReference type="InterPro" id="IPR020841">
    <property type="entry name" value="PKS_Beta-ketoAc_synthase_dom"/>
</dbReference>
<dbReference type="NCBIfam" id="TIGR03150">
    <property type="entry name" value="fabF"/>
    <property type="match status" value="1"/>
</dbReference>
<evidence type="ECO:0000256" key="12">
    <source>
        <dbReference type="PIRSR" id="PIRSR000447-1"/>
    </source>
</evidence>
<comment type="catalytic activity">
    <reaction evidence="11">
        <text>(9Z)-hexadecenoyl-[ACP] + malonyl-[ACP] + H(+) = 3-oxo-(11Z)-octadecenoyl-[ACP] + holo-[ACP] + CO2</text>
        <dbReference type="Rhea" id="RHEA:55040"/>
        <dbReference type="Rhea" id="RHEA-COMP:9623"/>
        <dbReference type="Rhea" id="RHEA-COMP:9685"/>
        <dbReference type="Rhea" id="RHEA-COMP:10800"/>
        <dbReference type="Rhea" id="RHEA-COMP:14074"/>
        <dbReference type="ChEBI" id="CHEBI:15378"/>
        <dbReference type="ChEBI" id="CHEBI:16526"/>
        <dbReference type="ChEBI" id="CHEBI:64479"/>
        <dbReference type="ChEBI" id="CHEBI:78449"/>
        <dbReference type="ChEBI" id="CHEBI:83989"/>
        <dbReference type="ChEBI" id="CHEBI:138538"/>
        <dbReference type="EC" id="2.3.1.179"/>
    </reaction>
</comment>
<proteinExistence type="inferred from homology"/>
<dbReference type="OrthoDB" id="9808669at2"/>
<dbReference type="Pfam" id="PF00109">
    <property type="entry name" value="ketoacyl-synt"/>
    <property type="match status" value="1"/>
</dbReference>
<evidence type="ECO:0000256" key="7">
    <source>
        <dbReference type="ARBA" id="ARBA00022832"/>
    </source>
</evidence>
<comment type="similarity">
    <text evidence="2 11 13">Belongs to the thiolase-like superfamily. Beta-ketoacyl-ACP synthases family.</text>
</comment>
<evidence type="ECO:0000256" key="2">
    <source>
        <dbReference type="ARBA" id="ARBA00008467"/>
    </source>
</evidence>
<dbReference type="FunFam" id="3.40.47.10:FF:000009">
    <property type="entry name" value="3-oxoacyl-[acyl-carrier-protein] synthase 2"/>
    <property type="match status" value="1"/>
</dbReference>
<dbReference type="InterPro" id="IPR016039">
    <property type="entry name" value="Thiolase-like"/>
</dbReference>
<evidence type="ECO:0000256" key="5">
    <source>
        <dbReference type="ARBA" id="ARBA00022516"/>
    </source>
</evidence>
<dbReference type="PIRSF" id="PIRSF000447">
    <property type="entry name" value="KAS_II"/>
    <property type="match status" value="1"/>
</dbReference>
<evidence type="ECO:0000256" key="13">
    <source>
        <dbReference type="RuleBase" id="RU003694"/>
    </source>
</evidence>
<keyword evidence="6 11" id="KW-0808">Transferase</keyword>
<keyword evidence="5 11" id="KW-0444">Lipid biosynthesis</keyword>
<evidence type="ECO:0000256" key="6">
    <source>
        <dbReference type="ARBA" id="ARBA00022679"/>
    </source>
</evidence>
<name>A0A3R9NU51_9BACT</name>
<gene>
    <name evidence="15" type="ORF">EDE15_2408</name>
</gene>
<dbReference type="PANTHER" id="PTHR11712">
    <property type="entry name" value="POLYKETIDE SYNTHASE-RELATED"/>
    <property type="match status" value="1"/>
</dbReference>
<dbReference type="Gene3D" id="3.40.47.10">
    <property type="match status" value="1"/>
</dbReference>
<feature type="active site" description="For beta-ketoacyl synthase activity" evidence="12">
    <location>
        <position position="164"/>
    </location>
</feature>
<comment type="function">
    <text evidence="11">Involved in the type II fatty acid elongation cycle. Catalyzes the elongation of a wide range of acyl-ACP by the addition of two carbons from malonyl-ACP to an acyl acceptor. Can efficiently catalyze the conversion of palmitoleoyl-ACP (cis-hexadec-9-enoyl-ACP) to cis-vaccenoyl-ACP (cis-octadec-11-enoyl-ACP), an essential step in the thermal regulation of fatty acid composition.</text>
</comment>
<dbReference type="InterPro" id="IPR014030">
    <property type="entry name" value="Ketoacyl_synth_N"/>
</dbReference>
<dbReference type="Proteomes" id="UP000269669">
    <property type="component" value="Unassembled WGS sequence"/>
</dbReference>
<dbReference type="NCBIfam" id="NF005589">
    <property type="entry name" value="PRK07314.1"/>
    <property type="match status" value="1"/>
</dbReference>
<evidence type="ECO:0000256" key="10">
    <source>
        <dbReference type="ARBA" id="ARBA00023315"/>
    </source>
</evidence>
<keyword evidence="8" id="KW-0443">Lipid metabolism</keyword>
<evidence type="ECO:0000256" key="4">
    <source>
        <dbReference type="ARBA" id="ARBA00014657"/>
    </source>
</evidence>
<evidence type="ECO:0000256" key="1">
    <source>
        <dbReference type="ARBA" id="ARBA00005194"/>
    </source>
</evidence>
<comment type="catalytic activity">
    <reaction evidence="11">
        <text>a fatty acyl-[ACP] + malonyl-[ACP] + H(+) = a 3-oxoacyl-[ACP] + holo-[ACP] + CO2</text>
        <dbReference type="Rhea" id="RHEA:22836"/>
        <dbReference type="Rhea" id="RHEA-COMP:9623"/>
        <dbReference type="Rhea" id="RHEA-COMP:9685"/>
        <dbReference type="Rhea" id="RHEA-COMP:9916"/>
        <dbReference type="Rhea" id="RHEA-COMP:14125"/>
        <dbReference type="ChEBI" id="CHEBI:15378"/>
        <dbReference type="ChEBI" id="CHEBI:16526"/>
        <dbReference type="ChEBI" id="CHEBI:64479"/>
        <dbReference type="ChEBI" id="CHEBI:78449"/>
        <dbReference type="ChEBI" id="CHEBI:78776"/>
        <dbReference type="ChEBI" id="CHEBI:138651"/>
    </reaction>
</comment>
<keyword evidence="7" id="KW-0276">Fatty acid metabolism</keyword>
<dbReference type="EMBL" id="RSDW01000001">
    <property type="protein sequence ID" value="RSL16881.1"/>
    <property type="molecule type" value="Genomic_DNA"/>
</dbReference>
<dbReference type="SMART" id="SM00825">
    <property type="entry name" value="PKS_KS"/>
    <property type="match status" value="1"/>
</dbReference>
<evidence type="ECO:0000256" key="11">
    <source>
        <dbReference type="PIRNR" id="PIRNR000447"/>
    </source>
</evidence>
<dbReference type="InterPro" id="IPR000794">
    <property type="entry name" value="Beta-ketoacyl_synthase"/>
</dbReference>
<comment type="caution">
    <text evidence="15">The sequence shown here is derived from an EMBL/GenBank/DDBJ whole genome shotgun (WGS) entry which is preliminary data.</text>
</comment>
<evidence type="ECO:0000259" key="14">
    <source>
        <dbReference type="PROSITE" id="PS52004"/>
    </source>
</evidence>